<dbReference type="InterPro" id="IPR020846">
    <property type="entry name" value="MFS_dom"/>
</dbReference>
<dbReference type="Pfam" id="PF07690">
    <property type="entry name" value="MFS_1"/>
    <property type="match status" value="1"/>
</dbReference>
<evidence type="ECO:0000259" key="6">
    <source>
        <dbReference type="PROSITE" id="PS50850"/>
    </source>
</evidence>
<accession>A0A135USL3</accession>
<dbReference type="GO" id="GO:0005886">
    <property type="term" value="C:plasma membrane"/>
    <property type="evidence" value="ECO:0007669"/>
    <property type="project" value="TreeGrafter"/>
</dbReference>
<dbReference type="InterPro" id="IPR010730">
    <property type="entry name" value="HET"/>
</dbReference>
<evidence type="ECO:0000313" key="7">
    <source>
        <dbReference type="EMBL" id="KXH63379.1"/>
    </source>
</evidence>
<dbReference type="Proteomes" id="UP000070054">
    <property type="component" value="Unassembled WGS sequence"/>
</dbReference>
<dbReference type="AlphaFoldDB" id="A0A135USL3"/>
<feature type="transmembrane region" description="Helical" evidence="5">
    <location>
        <begin position="764"/>
        <end position="785"/>
    </location>
</feature>
<dbReference type="SUPFAM" id="SSF103473">
    <property type="entry name" value="MFS general substrate transporter"/>
    <property type="match status" value="1"/>
</dbReference>
<comment type="subcellular location">
    <subcellularLocation>
        <location evidence="1">Membrane</location>
        <topology evidence="1">Multi-pass membrane protein</topology>
    </subcellularLocation>
</comment>
<feature type="transmembrane region" description="Helical" evidence="5">
    <location>
        <begin position="1013"/>
        <end position="1033"/>
    </location>
</feature>
<feature type="transmembrane region" description="Helical" evidence="5">
    <location>
        <begin position="637"/>
        <end position="657"/>
    </location>
</feature>
<name>A0A135USL3_9PEZI</name>
<dbReference type="PROSITE" id="PS00216">
    <property type="entry name" value="SUGAR_TRANSPORT_1"/>
    <property type="match status" value="1"/>
</dbReference>
<dbReference type="GO" id="GO:0140115">
    <property type="term" value="P:export across plasma membrane"/>
    <property type="evidence" value="ECO:0007669"/>
    <property type="project" value="UniProtKB-ARBA"/>
</dbReference>
<gene>
    <name evidence="7" type="ORF">CNYM01_07762</name>
</gene>
<evidence type="ECO:0000256" key="4">
    <source>
        <dbReference type="ARBA" id="ARBA00023136"/>
    </source>
</evidence>
<evidence type="ECO:0000256" key="3">
    <source>
        <dbReference type="ARBA" id="ARBA00022989"/>
    </source>
</evidence>
<dbReference type="Pfam" id="PF06985">
    <property type="entry name" value="HET"/>
    <property type="match status" value="1"/>
</dbReference>
<dbReference type="GO" id="GO:0042908">
    <property type="term" value="P:xenobiotic transport"/>
    <property type="evidence" value="ECO:0007669"/>
    <property type="project" value="UniProtKB-ARBA"/>
</dbReference>
<feature type="transmembrane region" description="Helical" evidence="5">
    <location>
        <begin position="677"/>
        <end position="696"/>
    </location>
</feature>
<dbReference type="InterPro" id="IPR005829">
    <property type="entry name" value="Sugar_transporter_CS"/>
</dbReference>
<feature type="domain" description="Major facilitator superfamily (MFS) profile" evidence="6">
    <location>
        <begin position="639"/>
        <end position="1069"/>
    </location>
</feature>
<organism evidence="7 8">
    <name type="scientific">Colletotrichum nymphaeae SA-01</name>
    <dbReference type="NCBI Taxonomy" id="1460502"/>
    <lineage>
        <taxon>Eukaryota</taxon>
        <taxon>Fungi</taxon>
        <taxon>Dikarya</taxon>
        <taxon>Ascomycota</taxon>
        <taxon>Pezizomycotina</taxon>
        <taxon>Sordariomycetes</taxon>
        <taxon>Hypocreomycetidae</taxon>
        <taxon>Glomerellales</taxon>
        <taxon>Glomerellaceae</taxon>
        <taxon>Colletotrichum</taxon>
        <taxon>Colletotrichum acutatum species complex</taxon>
    </lineage>
</organism>
<protein>
    <submittedName>
        <fullName evidence="7">Major facilitator superfamily transporter</fullName>
    </submittedName>
</protein>
<evidence type="ECO:0000313" key="8">
    <source>
        <dbReference type="Proteomes" id="UP000070054"/>
    </source>
</evidence>
<sequence>MSANESKRRSEPRLIDKTASFQYQPLEEGVDCTRFLSIHPAKNDSDPTMNCALNHITFGEKPSYEALSYRWGEQAPVHAIVLDGHPFLVRKNVHDALLYLRNRGNGGLLWVDAICIDQANVQERNRQVAIMRHIYSRARTVVVWLGSAYSQFQERMNSLEARFAPEKSSIDETLTSATASGEPDDGHEASLKCEREMVLSLAKDEYWNRVWIIQEIGRARQRRVCFGNMELSWGNFIRMMTHHSVTTEGPLRLNQQVEQKYQGSHTLRRLLHDHQKARCQNPKDKIFGLVGLAVDGHGYPSPDYNKSLFQIWTETMEFMNSRKMFDDKNELDIVSHATLIKFLLLGTRSTPIQEVLRPYIAEHERQLISLRHGYIHPHAFKLTGYLLGCIRSLGPSVKDVAGKLDKVDEWSHGVQTNYGDDLGNACRQSDDLIGAILDKEDAVIGQICFNQSSLVIWEDRIDRNYFVRDLLNWMDQNKHILGSPGSPPSHPGHSSYDITEDSQDAETLLYQLRTGRHSDQSPEWKMGVVPSKAALGDIVCWVGGTKTALLVRPIGRRKEDYGTEDYAKFQVIGTAMIAEDIADSTIDHHRRLNIQDGDDVGFRLLGLGAEYQSVIDATWASLDDPNDPYNWPTYRKVTIAVLISSGQLITLMSTSMMASALPQISRDLNISATTTQITFSLFVLGQAFAPFLIAALSEMYGRKPVWIGSCCFYQLWNALCPVGKSAPLMIAGRFLSGCGASAGVVLTGPIMADMYRAKYRGKSLAIASFIPYFGPALGPIVGGLVSDHIEWPWLFWILSMFSGGITLIAYFLVDETYTPILLQRKVESQSSSGRNRFGPPWNAVVQRGLFKGLSIHLLRPIEILTRRPIILMISWIWAISFGLYVLVLSSFASLWMDRYSQSETQSTLNYIALAIGITISSQAGGPLMDYIFRRLQDRSNGETTPEFRVPYLIIGVILLPVGLFWYGWAAERGMHWAFVDVGAAIFTCGTFITGSAINAYLIDEFKHAASASAAARMLSNVFGFAFPIFAPHLFNRLGYGWGNSLLAFVFIGVGLPCPIILWLWGANIRALGRGAQD</sequence>
<keyword evidence="4 5" id="KW-0472">Membrane</keyword>
<dbReference type="GO" id="GO:0022857">
    <property type="term" value="F:transmembrane transporter activity"/>
    <property type="evidence" value="ECO:0007669"/>
    <property type="project" value="InterPro"/>
</dbReference>
<dbReference type="PANTHER" id="PTHR23502:SF60">
    <property type="entry name" value="MAJOR FACILITATOR SUPERFAMILY (MFS) PROFILE DOMAIN-CONTAINING PROTEIN-RELATED"/>
    <property type="match status" value="1"/>
</dbReference>
<evidence type="ECO:0000256" key="5">
    <source>
        <dbReference type="SAM" id="Phobius"/>
    </source>
</evidence>
<reference evidence="7 8" key="1">
    <citation type="submission" date="2014-02" db="EMBL/GenBank/DDBJ databases">
        <title>The genome sequence of Colletotrichum nymphaeae SA-01.</title>
        <authorList>
            <person name="Baroncelli R."/>
            <person name="Thon M.R."/>
        </authorList>
    </citation>
    <scope>NUCLEOTIDE SEQUENCE [LARGE SCALE GENOMIC DNA]</scope>
    <source>
        <strain evidence="7 8">SA-01</strain>
    </source>
</reference>
<feature type="transmembrane region" description="Helical" evidence="5">
    <location>
        <begin position="791"/>
        <end position="813"/>
    </location>
</feature>
<feature type="transmembrane region" description="Helical" evidence="5">
    <location>
        <begin position="1045"/>
        <end position="1064"/>
    </location>
</feature>
<keyword evidence="3 5" id="KW-1133">Transmembrane helix</keyword>
<evidence type="ECO:0000256" key="1">
    <source>
        <dbReference type="ARBA" id="ARBA00004141"/>
    </source>
</evidence>
<dbReference type="OrthoDB" id="4850135at2759"/>
<feature type="transmembrane region" description="Helical" evidence="5">
    <location>
        <begin position="949"/>
        <end position="968"/>
    </location>
</feature>
<dbReference type="Gene3D" id="1.20.1250.20">
    <property type="entry name" value="MFS general substrate transporter like domains"/>
    <property type="match status" value="1"/>
</dbReference>
<keyword evidence="2 5" id="KW-0812">Transmembrane</keyword>
<feature type="transmembrane region" description="Helical" evidence="5">
    <location>
        <begin position="974"/>
        <end position="1001"/>
    </location>
</feature>
<dbReference type="PROSITE" id="PS50850">
    <property type="entry name" value="MFS"/>
    <property type="match status" value="1"/>
</dbReference>
<comment type="caution">
    <text evidence="7">The sequence shown here is derived from an EMBL/GenBank/DDBJ whole genome shotgun (WGS) entry which is preliminary data.</text>
</comment>
<keyword evidence="8" id="KW-1185">Reference proteome</keyword>
<dbReference type="PANTHER" id="PTHR23502">
    <property type="entry name" value="MAJOR FACILITATOR SUPERFAMILY"/>
    <property type="match status" value="1"/>
</dbReference>
<feature type="transmembrane region" description="Helical" evidence="5">
    <location>
        <begin position="869"/>
        <end position="896"/>
    </location>
</feature>
<dbReference type="InterPro" id="IPR036259">
    <property type="entry name" value="MFS_trans_sf"/>
</dbReference>
<dbReference type="CDD" id="cd17323">
    <property type="entry name" value="MFS_Tpo1_MDR_like"/>
    <property type="match status" value="1"/>
</dbReference>
<dbReference type="EMBL" id="JEMN01000202">
    <property type="protein sequence ID" value="KXH63379.1"/>
    <property type="molecule type" value="Genomic_DNA"/>
</dbReference>
<proteinExistence type="predicted"/>
<feature type="transmembrane region" description="Helical" evidence="5">
    <location>
        <begin position="730"/>
        <end position="752"/>
    </location>
</feature>
<evidence type="ECO:0000256" key="2">
    <source>
        <dbReference type="ARBA" id="ARBA00022692"/>
    </source>
</evidence>
<feature type="transmembrane region" description="Helical" evidence="5">
    <location>
        <begin position="908"/>
        <end position="928"/>
    </location>
</feature>
<dbReference type="InterPro" id="IPR011701">
    <property type="entry name" value="MFS"/>
</dbReference>